<reference evidence="1" key="1">
    <citation type="submission" date="2018-01" db="EMBL/GenBank/DDBJ databases">
        <title>Complete Genome Sequence of three strains from Ralstonia solanacearum ecotype Moko sequevar IIA-53 from Brazil.</title>
        <authorList>
            <person name="Silva J.R."/>
            <person name="Albuquerque G.M.R."/>
            <person name="Pais A.K.L."/>
            <person name="Silva A.M.F."/>
            <person name="Boiteux M.E.N.F."/>
            <person name="Souza E.B."/>
            <person name="Mariano R.L.R."/>
        </authorList>
    </citation>
    <scope>NUCLEOTIDE SEQUENCE [LARGE SCALE GENOMIC DNA]</scope>
    <source>
        <strain evidence="1">SFC</strain>
    </source>
</reference>
<organism evidence="1">
    <name type="scientific">Ralstonia solanacearum</name>
    <name type="common">Pseudomonas solanacearum</name>
    <dbReference type="NCBI Taxonomy" id="305"/>
    <lineage>
        <taxon>Bacteria</taxon>
        <taxon>Pseudomonadati</taxon>
        <taxon>Pseudomonadota</taxon>
        <taxon>Betaproteobacteria</taxon>
        <taxon>Burkholderiales</taxon>
        <taxon>Burkholderiaceae</taxon>
        <taxon>Ralstonia</taxon>
        <taxon>Ralstonia solanacearum species complex</taxon>
    </lineage>
</organism>
<accession>A0A177RSJ9</accession>
<dbReference type="EMBL" id="CP026092">
    <property type="protein sequence ID" value="AYB54908.1"/>
    <property type="molecule type" value="Genomic_DNA"/>
</dbReference>
<dbReference type="RefSeq" id="WP_013204898.1">
    <property type="nucleotide sequence ID" value="NZ_CDLW01000001.1"/>
</dbReference>
<reference evidence="2" key="2">
    <citation type="submission" date="2021-09" db="EMBL/GenBank/DDBJ databases">
        <title>Genomic analysis of Ralstonia spp.</title>
        <authorList>
            <person name="Aburjaile F."/>
            <person name="Ariute J.C."/>
            <person name="Pais A.K.L."/>
            <person name="Albuquerque G.M.R."/>
            <person name="Silva A.M.F."/>
            <person name="Brenig B."/>
            <person name="Azevedo V."/>
            <person name="Matiuzzi M."/>
            <person name="Ramos R."/>
            <person name="Goes-Neto A."/>
            <person name="Soares S."/>
            <person name="Iseppon A.M.B."/>
            <person name="Souza E."/>
            <person name="Gama M."/>
        </authorList>
    </citation>
    <scope>NUCLEOTIDE SEQUENCE</scope>
    <source>
        <strain evidence="2">CCRMRs91</strain>
    </source>
</reference>
<dbReference type="Proteomes" id="UP001144050">
    <property type="component" value="Unassembled WGS sequence"/>
</dbReference>
<proteinExistence type="predicted"/>
<evidence type="ECO:0000313" key="1">
    <source>
        <dbReference type="EMBL" id="AYB54908.1"/>
    </source>
</evidence>
<evidence type="ECO:0000313" key="2">
    <source>
        <dbReference type="EMBL" id="MDB0572994.1"/>
    </source>
</evidence>
<dbReference type="EMBL" id="JAIVFG010000039">
    <property type="protein sequence ID" value="MDB0572994.1"/>
    <property type="molecule type" value="Genomic_DNA"/>
</dbReference>
<gene>
    <name evidence="1" type="ORF">C2L97_01940</name>
    <name evidence="2" type="ORF">LBW59_19730</name>
</gene>
<sequence>MTASDAYAHVAGESSRATIRLASSIHLREEPDGGALVVDDRTLTAARINRSAHVLFQALGRPCTLGDLVGIFADAVKCPVGEAFTPVVKLVEEAARLGWLEVQDGMLDNGISGAAGF</sequence>
<name>A0A177RSJ9_RALSL</name>
<protein>
    <recommendedName>
        <fullName evidence="3">PqqD family protein</fullName>
    </recommendedName>
</protein>
<dbReference type="AlphaFoldDB" id="A0A177RSJ9"/>
<evidence type="ECO:0008006" key="3">
    <source>
        <dbReference type="Google" id="ProtNLM"/>
    </source>
</evidence>